<keyword evidence="2" id="KW-0808">Transferase</keyword>
<sequence>MKQIKVSVITINYNNRDGLKKTILSVRNQSFENYEHIIIDAASTDGSVQVVEEFQDKIAYWVSEKDDGIYYAQNKGIRAAKGEFCLFLNSGDRLASETVLLDLFKRNFDEDLIYGDMFLELKDGKLLLRRQPKRMTLSHLLLDTIWHPACLIKRELFDRFGMYDTAYKMVADYEFWLRIYKTNQIKTKYLPVAFSIFNLDGLSSLPENQIRLNRERETAQSKYFSATELFFFRDFPGVFKRLNIFLRSVLRGIINLFPASNRFH</sequence>
<gene>
    <name evidence="3" type="ORF">CH376_22025</name>
    <name evidence="2" type="ORF">CH380_02140</name>
</gene>
<name>A0A2M9YV15_9LEPT</name>
<evidence type="ECO:0000259" key="1">
    <source>
        <dbReference type="Pfam" id="PF00535"/>
    </source>
</evidence>
<protein>
    <submittedName>
        <fullName evidence="2">Glycosyl transferase</fullName>
    </submittedName>
</protein>
<dbReference type="InterPro" id="IPR001173">
    <property type="entry name" value="Glyco_trans_2-like"/>
</dbReference>
<comment type="caution">
    <text evidence="2">The sequence shown here is derived from an EMBL/GenBank/DDBJ whole genome shotgun (WGS) entry which is preliminary data.</text>
</comment>
<dbReference type="Proteomes" id="UP000232149">
    <property type="component" value="Unassembled WGS sequence"/>
</dbReference>
<dbReference type="Gene3D" id="3.90.550.10">
    <property type="entry name" value="Spore Coat Polysaccharide Biosynthesis Protein SpsA, Chain A"/>
    <property type="match status" value="1"/>
</dbReference>
<dbReference type="RefSeq" id="WP_100784062.1">
    <property type="nucleotide sequence ID" value="NZ_NPDU01000099.1"/>
</dbReference>
<dbReference type="SUPFAM" id="SSF53448">
    <property type="entry name" value="Nucleotide-diphospho-sugar transferases"/>
    <property type="match status" value="1"/>
</dbReference>
<evidence type="ECO:0000313" key="4">
    <source>
        <dbReference type="Proteomes" id="UP000232149"/>
    </source>
</evidence>
<evidence type="ECO:0000313" key="5">
    <source>
        <dbReference type="Proteomes" id="UP000232188"/>
    </source>
</evidence>
<proteinExistence type="predicted"/>
<dbReference type="InterPro" id="IPR029044">
    <property type="entry name" value="Nucleotide-diphossugar_trans"/>
</dbReference>
<reference evidence="4 5" key="1">
    <citation type="submission" date="2017-07" db="EMBL/GenBank/DDBJ databases">
        <title>Leptospira spp. isolated from tropical soils.</title>
        <authorList>
            <person name="Thibeaux R."/>
            <person name="Iraola G."/>
            <person name="Ferres I."/>
            <person name="Bierque E."/>
            <person name="Girault D."/>
            <person name="Soupe-Gilbert M.-E."/>
            <person name="Picardeau M."/>
            <person name="Goarant C."/>
        </authorList>
    </citation>
    <scope>NUCLEOTIDE SEQUENCE [LARGE SCALE GENOMIC DNA]</scope>
    <source>
        <strain evidence="2 5">FH2-B-C1</strain>
        <strain evidence="3 4">FH2-B-D1</strain>
    </source>
</reference>
<dbReference type="PANTHER" id="PTHR22916:SF3">
    <property type="entry name" value="UDP-GLCNAC:BETAGAL BETA-1,3-N-ACETYLGLUCOSAMINYLTRANSFERASE-LIKE PROTEIN 1"/>
    <property type="match status" value="1"/>
</dbReference>
<feature type="domain" description="Glycosyltransferase 2-like" evidence="1">
    <location>
        <begin position="7"/>
        <end position="97"/>
    </location>
</feature>
<keyword evidence="4" id="KW-1185">Reference proteome</keyword>
<dbReference type="AlphaFoldDB" id="A0A2M9YV15"/>
<dbReference type="Pfam" id="PF00535">
    <property type="entry name" value="Glycos_transf_2"/>
    <property type="match status" value="1"/>
</dbReference>
<organism evidence="2 5">
    <name type="scientific">Leptospira adleri</name>
    <dbReference type="NCBI Taxonomy" id="2023186"/>
    <lineage>
        <taxon>Bacteria</taxon>
        <taxon>Pseudomonadati</taxon>
        <taxon>Spirochaetota</taxon>
        <taxon>Spirochaetia</taxon>
        <taxon>Leptospirales</taxon>
        <taxon>Leptospiraceae</taxon>
        <taxon>Leptospira</taxon>
    </lineage>
</organism>
<evidence type="ECO:0000313" key="2">
    <source>
        <dbReference type="EMBL" id="PJZ55326.1"/>
    </source>
</evidence>
<dbReference type="EMBL" id="NPDU01000099">
    <property type="protein sequence ID" value="PJZ59771.1"/>
    <property type="molecule type" value="Genomic_DNA"/>
</dbReference>
<dbReference type="CDD" id="cd06433">
    <property type="entry name" value="GT_2_WfgS_like"/>
    <property type="match status" value="1"/>
</dbReference>
<dbReference type="EMBL" id="NPDV01000001">
    <property type="protein sequence ID" value="PJZ55326.1"/>
    <property type="molecule type" value="Genomic_DNA"/>
</dbReference>
<dbReference type="Proteomes" id="UP000232188">
    <property type="component" value="Unassembled WGS sequence"/>
</dbReference>
<dbReference type="PANTHER" id="PTHR22916">
    <property type="entry name" value="GLYCOSYLTRANSFERASE"/>
    <property type="match status" value="1"/>
</dbReference>
<dbReference type="GO" id="GO:0016758">
    <property type="term" value="F:hexosyltransferase activity"/>
    <property type="evidence" value="ECO:0007669"/>
    <property type="project" value="UniProtKB-ARBA"/>
</dbReference>
<accession>A0A2M9YV15</accession>
<evidence type="ECO:0000313" key="3">
    <source>
        <dbReference type="EMBL" id="PJZ59771.1"/>
    </source>
</evidence>